<dbReference type="STRING" id="1348853.LK12_12840"/>
<protein>
    <recommendedName>
        <fullName evidence="1">SnoaL-like domain-containing protein</fullName>
    </recommendedName>
</protein>
<dbReference type="Gene3D" id="3.10.450.50">
    <property type="match status" value="1"/>
</dbReference>
<organism evidence="2 3">
    <name type="scientific">Novosphingobium malaysiense</name>
    <dbReference type="NCBI Taxonomy" id="1348853"/>
    <lineage>
        <taxon>Bacteria</taxon>
        <taxon>Pseudomonadati</taxon>
        <taxon>Pseudomonadota</taxon>
        <taxon>Alphaproteobacteria</taxon>
        <taxon>Sphingomonadales</taxon>
        <taxon>Sphingomonadaceae</taxon>
        <taxon>Novosphingobium</taxon>
    </lineage>
</organism>
<dbReference type="OrthoDB" id="7851780at2"/>
<proteinExistence type="predicted"/>
<dbReference type="EMBL" id="JTDI01000003">
    <property type="protein sequence ID" value="KHK91670.1"/>
    <property type="molecule type" value="Genomic_DNA"/>
</dbReference>
<dbReference type="Pfam" id="PF13577">
    <property type="entry name" value="SnoaL_4"/>
    <property type="match status" value="1"/>
</dbReference>
<feature type="domain" description="SnoaL-like" evidence="1">
    <location>
        <begin position="5"/>
        <end position="144"/>
    </location>
</feature>
<reference evidence="2 3" key="1">
    <citation type="submission" date="2014-10" db="EMBL/GenBank/DDBJ databases">
        <title>Genome sequence of Novosphingobium malaysiense MUSC 273(T).</title>
        <authorList>
            <person name="Lee L.-H."/>
        </authorList>
    </citation>
    <scope>NUCLEOTIDE SEQUENCE [LARGE SCALE GENOMIC DNA]</scope>
    <source>
        <strain evidence="2 3">MUSC 273</strain>
    </source>
</reference>
<accession>A0A0B1ZKQ4</accession>
<dbReference type="InterPro" id="IPR037401">
    <property type="entry name" value="SnoaL-like"/>
</dbReference>
<evidence type="ECO:0000313" key="2">
    <source>
        <dbReference type="EMBL" id="KHK91670.1"/>
    </source>
</evidence>
<evidence type="ECO:0000313" key="3">
    <source>
        <dbReference type="Proteomes" id="UP000031057"/>
    </source>
</evidence>
<dbReference type="SUPFAM" id="SSF54427">
    <property type="entry name" value="NTF2-like"/>
    <property type="match status" value="1"/>
</dbReference>
<dbReference type="AlphaFoldDB" id="A0A0B1ZKQ4"/>
<evidence type="ECO:0000259" key="1">
    <source>
        <dbReference type="Pfam" id="PF13577"/>
    </source>
</evidence>
<dbReference type="RefSeq" id="WP_039284315.1">
    <property type="nucleotide sequence ID" value="NZ_JTDI01000003.1"/>
</dbReference>
<dbReference type="Proteomes" id="UP000031057">
    <property type="component" value="Unassembled WGS sequence"/>
</dbReference>
<sequence length="154" mass="17438">MDTCERLAAIEDIKQLKARYWRGVDNGDAALVRSVLAEDCELDYMGCCTDPVTGIDHMPAMNMVLKGRDTWPDTTDPIGPKIVTVHQGNDPDITVESETRACGIWCFTDRFFLPPGGPFERLTGWGRYHETYENKGDGWKLKTTRIERLRVEVA</sequence>
<comment type="caution">
    <text evidence="2">The sequence shown here is derived from an EMBL/GenBank/DDBJ whole genome shotgun (WGS) entry which is preliminary data.</text>
</comment>
<keyword evidence="3" id="KW-1185">Reference proteome</keyword>
<dbReference type="InterPro" id="IPR032710">
    <property type="entry name" value="NTF2-like_dom_sf"/>
</dbReference>
<name>A0A0B1ZKQ4_9SPHN</name>
<gene>
    <name evidence="2" type="ORF">LK12_12840</name>
</gene>